<keyword evidence="8 15" id="KW-0472">Membrane</keyword>
<feature type="transmembrane region" description="Helical" evidence="15">
    <location>
        <begin position="6"/>
        <end position="27"/>
    </location>
</feature>
<evidence type="ECO:0000256" key="9">
    <source>
        <dbReference type="ARBA" id="ARBA00023310"/>
    </source>
</evidence>
<evidence type="ECO:0000256" key="6">
    <source>
        <dbReference type="ARBA" id="ARBA00022989"/>
    </source>
</evidence>
<dbReference type="InterPro" id="IPR002146">
    <property type="entry name" value="ATP_synth_b/b'su_bac/chlpt"/>
</dbReference>
<feature type="coiled-coil region" evidence="14">
    <location>
        <begin position="92"/>
        <end position="120"/>
    </location>
</feature>
<evidence type="ECO:0000256" key="2">
    <source>
        <dbReference type="ARBA" id="ARBA00022448"/>
    </source>
</evidence>
<evidence type="ECO:0000256" key="7">
    <source>
        <dbReference type="ARBA" id="ARBA00023065"/>
    </source>
</evidence>
<dbReference type="GO" id="GO:0015986">
    <property type="term" value="P:proton motive force-driven ATP synthesis"/>
    <property type="evidence" value="ECO:0007669"/>
    <property type="project" value="InterPro"/>
</dbReference>
<dbReference type="CDD" id="cd06503">
    <property type="entry name" value="ATP-synt_Fo_b"/>
    <property type="match status" value="1"/>
</dbReference>
<evidence type="ECO:0000256" key="11">
    <source>
        <dbReference type="ARBA" id="ARBA00025614"/>
    </source>
</evidence>
<gene>
    <name evidence="16" type="ORF">Lche_1560</name>
</gene>
<keyword evidence="3 13" id="KW-0138">CF(0)</keyword>
<dbReference type="AlphaFoldDB" id="A0A0W0S8Z6"/>
<comment type="function">
    <text evidence="11">Component of the F(0) channel, it forms part of the peripheral stalk, linking F(1) to F(0). The b'-subunit is a diverged and duplicated form of b found in plants and photosynthetic bacteria.</text>
</comment>
<keyword evidence="2 13" id="KW-0813">Transport</keyword>
<evidence type="ECO:0000313" key="17">
    <source>
        <dbReference type="Proteomes" id="UP000054921"/>
    </source>
</evidence>
<evidence type="ECO:0000256" key="8">
    <source>
        <dbReference type="ARBA" id="ARBA00023136"/>
    </source>
</evidence>
<evidence type="ECO:0000256" key="10">
    <source>
        <dbReference type="ARBA" id="ARBA00025198"/>
    </source>
</evidence>
<dbReference type="OrthoDB" id="466272at2"/>
<accession>A0A0W0S8Z6</accession>
<keyword evidence="5 13" id="KW-0375">Hydrogen ion transport</keyword>
<dbReference type="InterPro" id="IPR050059">
    <property type="entry name" value="ATP_synthase_B_chain"/>
</dbReference>
<evidence type="ECO:0000256" key="13">
    <source>
        <dbReference type="RuleBase" id="RU003848"/>
    </source>
</evidence>
<dbReference type="GO" id="GO:0012505">
    <property type="term" value="C:endomembrane system"/>
    <property type="evidence" value="ECO:0007669"/>
    <property type="project" value="UniProtKB-SubCell"/>
</dbReference>
<proteinExistence type="inferred from homology"/>
<dbReference type="GO" id="GO:0045259">
    <property type="term" value="C:proton-transporting ATP synthase complex"/>
    <property type="evidence" value="ECO:0007669"/>
    <property type="project" value="UniProtKB-KW"/>
</dbReference>
<dbReference type="PANTHER" id="PTHR33445">
    <property type="entry name" value="ATP SYNTHASE SUBUNIT B', CHLOROPLASTIC"/>
    <property type="match status" value="1"/>
</dbReference>
<comment type="caution">
    <text evidence="16">The sequence shown here is derived from an EMBL/GenBank/DDBJ whole genome shotgun (WGS) entry which is preliminary data.</text>
</comment>
<keyword evidence="4 13" id="KW-0812">Transmembrane</keyword>
<dbReference type="GO" id="GO:0046961">
    <property type="term" value="F:proton-transporting ATPase activity, rotational mechanism"/>
    <property type="evidence" value="ECO:0007669"/>
    <property type="project" value="TreeGrafter"/>
</dbReference>
<dbReference type="RefSeq" id="WP_058387676.1">
    <property type="nucleotide sequence ID" value="NZ_LNXW01000013.1"/>
</dbReference>
<name>A0A0W0S8Z6_9GAMM</name>
<dbReference type="Pfam" id="PF00430">
    <property type="entry name" value="ATP-synt_B"/>
    <property type="match status" value="1"/>
</dbReference>
<comment type="subcellular location">
    <subcellularLocation>
        <location evidence="12">Endomembrane system</location>
        <topology evidence="12">Single-pass membrane protein</topology>
    </subcellularLocation>
</comment>
<evidence type="ECO:0000256" key="14">
    <source>
        <dbReference type="SAM" id="Coils"/>
    </source>
</evidence>
<dbReference type="PATRIC" id="fig|28084.5.peg.1694"/>
<organism evidence="16 17">
    <name type="scientific">Legionella cherrii</name>
    <dbReference type="NCBI Taxonomy" id="28084"/>
    <lineage>
        <taxon>Bacteria</taxon>
        <taxon>Pseudomonadati</taxon>
        <taxon>Pseudomonadota</taxon>
        <taxon>Gammaproteobacteria</taxon>
        <taxon>Legionellales</taxon>
        <taxon>Legionellaceae</taxon>
        <taxon>Legionella</taxon>
    </lineage>
</organism>
<keyword evidence="14" id="KW-0175">Coiled coil</keyword>
<protein>
    <submittedName>
        <fullName evidence="16">Putative F0F1-type ATP synthase, subunit b</fullName>
    </submittedName>
</protein>
<keyword evidence="7 13" id="KW-0406">Ion transport</keyword>
<evidence type="ECO:0000313" key="16">
    <source>
        <dbReference type="EMBL" id="KTC79540.1"/>
    </source>
</evidence>
<evidence type="ECO:0000256" key="3">
    <source>
        <dbReference type="ARBA" id="ARBA00022547"/>
    </source>
</evidence>
<comment type="similarity">
    <text evidence="1 13">Belongs to the ATPase B chain family.</text>
</comment>
<dbReference type="STRING" id="28084.Lche_1560"/>
<keyword evidence="9" id="KW-0066">ATP synthesis</keyword>
<dbReference type="EMBL" id="LNXW01000013">
    <property type="protein sequence ID" value="KTC79540.1"/>
    <property type="molecule type" value="Genomic_DNA"/>
</dbReference>
<sequence length="248" mass="29120">MEFSWSSFILELINFIVLVWILKFFFYRPVQQVILKRKLAVQNDLDKAQAMYDEANKLQEQYTNRLQIWDLEKEQERKKVERSLEDWKISQQEAFKKNLAQEKEKMIEQEKQKLSSIINQNAHEALINASKFSTKFLLNFADIHLEKICIDKTIAELSSLSEEKTTLLQQGLNENKEIIIESAFPLEEQQKNTIAHTIHSKFVVPTVLVFKQNPELLAGLNIKIGHFFLQANLRDELAFFAETENEKS</sequence>
<evidence type="ECO:0000256" key="4">
    <source>
        <dbReference type="ARBA" id="ARBA00022692"/>
    </source>
</evidence>
<evidence type="ECO:0000256" key="15">
    <source>
        <dbReference type="SAM" id="Phobius"/>
    </source>
</evidence>
<dbReference type="Proteomes" id="UP000054921">
    <property type="component" value="Unassembled WGS sequence"/>
</dbReference>
<keyword evidence="6 15" id="KW-1133">Transmembrane helix</keyword>
<evidence type="ECO:0000256" key="12">
    <source>
        <dbReference type="ARBA" id="ARBA00037847"/>
    </source>
</evidence>
<reference evidence="16 17" key="1">
    <citation type="submission" date="2015-11" db="EMBL/GenBank/DDBJ databases">
        <title>Genomic analysis of 38 Legionella species identifies large and diverse effector repertoires.</title>
        <authorList>
            <person name="Burstein D."/>
            <person name="Amaro F."/>
            <person name="Zusman T."/>
            <person name="Lifshitz Z."/>
            <person name="Cohen O."/>
            <person name="Gilbert J.A."/>
            <person name="Pupko T."/>
            <person name="Shuman H.A."/>
            <person name="Segal G."/>
        </authorList>
    </citation>
    <scope>NUCLEOTIDE SEQUENCE [LARGE SCALE GENOMIC DNA]</scope>
    <source>
        <strain evidence="16 17">ORW</strain>
    </source>
</reference>
<dbReference type="PANTHER" id="PTHR33445:SF2">
    <property type="entry name" value="ATP SYNTHASE SUBUNIT B', CHLOROPLASTIC"/>
    <property type="match status" value="1"/>
</dbReference>
<evidence type="ECO:0000256" key="5">
    <source>
        <dbReference type="ARBA" id="ARBA00022781"/>
    </source>
</evidence>
<evidence type="ECO:0000256" key="1">
    <source>
        <dbReference type="ARBA" id="ARBA00005513"/>
    </source>
</evidence>
<feature type="coiled-coil region" evidence="14">
    <location>
        <begin position="38"/>
        <end position="65"/>
    </location>
</feature>
<comment type="function">
    <text evidence="10">F(1)F(0) ATP synthase produces ATP from ADP in the presence of a proton or sodium gradient. F-type ATPases consist of two structural domains, F(1) containing the extramembraneous catalytic core and F(0) containing the membrane proton channel, linked together by a central stalk and a peripheral stalk. During catalysis, ATP synthesis in the catalytic domain of F(1) is coupled via a rotary mechanism of the central stalk subunits to proton translocation.</text>
</comment>